<organism evidence="3">
    <name type="scientific">viral metagenome</name>
    <dbReference type="NCBI Taxonomy" id="1070528"/>
    <lineage>
        <taxon>unclassified sequences</taxon>
        <taxon>metagenomes</taxon>
        <taxon>organismal metagenomes</taxon>
    </lineage>
</organism>
<evidence type="ECO:0000313" key="3">
    <source>
        <dbReference type="EMBL" id="QHT87181.1"/>
    </source>
</evidence>
<dbReference type="Pfam" id="PF19141">
    <property type="entry name" value="DUF5824"/>
    <property type="match status" value="1"/>
</dbReference>
<dbReference type="InterPro" id="IPR043862">
    <property type="entry name" value="DUF5824"/>
</dbReference>
<dbReference type="AlphaFoldDB" id="A0A6C0I2F5"/>
<name>A0A6C0I2F5_9ZZZZ</name>
<feature type="region of interest" description="Disordered" evidence="1">
    <location>
        <begin position="1"/>
        <end position="31"/>
    </location>
</feature>
<proteinExistence type="predicted"/>
<evidence type="ECO:0000256" key="1">
    <source>
        <dbReference type="SAM" id="MobiDB-lite"/>
    </source>
</evidence>
<feature type="domain" description="DUF5824" evidence="2">
    <location>
        <begin position="16"/>
        <end position="129"/>
    </location>
</feature>
<sequence>MKKEQKPTIPTNYLPKQLSKKDRATQKKGLLKTRKDYKKGKFYERKKVKTFKSKPSKHVAKAKEMYNVDKIGATAELAKATNCSIGALRKIIKKGKGAFYSSGSRPNQTASSWAIARLASAITGGKASKVDRAILEEGCSANSRALQLAQ</sequence>
<protein>
    <recommendedName>
        <fullName evidence="2">DUF5824 domain-containing protein</fullName>
    </recommendedName>
</protein>
<evidence type="ECO:0000259" key="2">
    <source>
        <dbReference type="Pfam" id="PF19141"/>
    </source>
</evidence>
<accession>A0A6C0I2F5</accession>
<dbReference type="EMBL" id="MN740084">
    <property type="protein sequence ID" value="QHT87181.1"/>
    <property type="molecule type" value="Genomic_DNA"/>
</dbReference>
<reference evidence="3" key="1">
    <citation type="journal article" date="2020" name="Nature">
        <title>Giant virus diversity and host interactions through global metagenomics.</title>
        <authorList>
            <person name="Schulz F."/>
            <person name="Roux S."/>
            <person name="Paez-Espino D."/>
            <person name="Jungbluth S."/>
            <person name="Walsh D.A."/>
            <person name="Denef V.J."/>
            <person name="McMahon K.D."/>
            <person name="Konstantinidis K.T."/>
            <person name="Eloe-Fadrosh E.A."/>
            <person name="Kyrpides N.C."/>
            <person name="Woyke T."/>
        </authorList>
    </citation>
    <scope>NUCLEOTIDE SEQUENCE</scope>
    <source>
        <strain evidence="3">GVMAG-M-3300023184-190</strain>
    </source>
</reference>